<name>A0A9D7SAR1_9BACT</name>
<dbReference type="Gene3D" id="2.40.50.1020">
    <property type="entry name" value="LytTr DNA-binding domain"/>
    <property type="match status" value="1"/>
</dbReference>
<keyword evidence="1" id="KW-0472">Membrane</keyword>
<feature type="transmembrane region" description="Helical" evidence="1">
    <location>
        <begin position="45"/>
        <end position="70"/>
    </location>
</feature>
<feature type="domain" description="HTH LytTR-type" evidence="2">
    <location>
        <begin position="171"/>
        <end position="275"/>
    </location>
</feature>
<evidence type="ECO:0000313" key="3">
    <source>
        <dbReference type="EMBL" id="MBK9718343.1"/>
    </source>
</evidence>
<feature type="transmembrane region" description="Helical" evidence="1">
    <location>
        <begin position="127"/>
        <end position="145"/>
    </location>
</feature>
<dbReference type="Proteomes" id="UP000808349">
    <property type="component" value="Unassembled WGS sequence"/>
</dbReference>
<dbReference type="GO" id="GO:0000156">
    <property type="term" value="F:phosphorelay response regulator activity"/>
    <property type="evidence" value="ECO:0007669"/>
    <property type="project" value="InterPro"/>
</dbReference>
<dbReference type="InterPro" id="IPR007492">
    <property type="entry name" value="LytTR_DNA-bd_dom"/>
</dbReference>
<comment type="caution">
    <text evidence="3">The sequence shown here is derived from an EMBL/GenBank/DDBJ whole genome shotgun (WGS) entry which is preliminary data.</text>
</comment>
<proteinExistence type="predicted"/>
<dbReference type="AlphaFoldDB" id="A0A9D7SAR1"/>
<feature type="transmembrane region" description="Helical" evidence="1">
    <location>
        <begin position="16"/>
        <end position="33"/>
    </location>
</feature>
<accession>A0A9D7SAR1</accession>
<dbReference type="PANTHER" id="PTHR37299:SF1">
    <property type="entry name" value="STAGE 0 SPORULATION PROTEIN A HOMOLOG"/>
    <property type="match status" value="1"/>
</dbReference>
<evidence type="ECO:0000259" key="2">
    <source>
        <dbReference type="PROSITE" id="PS50930"/>
    </source>
</evidence>
<evidence type="ECO:0000256" key="1">
    <source>
        <dbReference type="SAM" id="Phobius"/>
    </source>
</evidence>
<reference evidence="3 4" key="1">
    <citation type="submission" date="2020-10" db="EMBL/GenBank/DDBJ databases">
        <title>Connecting structure to function with the recovery of over 1000 high-quality activated sludge metagenome-assembled genomes encoding full-length rRNA genes using long-read sequencing.</title>
        <authorList>
            <person name="Singleton C.M."/>
            <person name="Petriglieri F."/>
            <person name="Kristensen J.M."/>
            <person name="Kirkegaard R.H."/>
            <person name="Michaelsen T.Y."/>
            <person name="Andersen M.H."/>
            <person name="Karst S.M."/>
            <person name="Dueholm M.S."/>
            <person name="Nielsen P.H."/>
            <person name="Albertsen M."/>
        </authorList>
    </citation>
    <scope>NUCLEOTIDE SEQUENCE [LARGE SCALE GENOMIC DNA]</scope>
    <source>
        <strain evidence="3">Ribe_18-Q3-R11-54_BAT3C.373</strain>
    </source>
</reference>
<dbReference type="EMBL" id="JADKFW010000010">
    <property type="protein sequence ID" value="MBK9718343.1"/>
    <property type="molecule type" value="Genomic_DNA"/>
</dbReference>
<organism evidence="3 4">
    <name type="scientific">Candidatus Defluviibacterium haderslevense</name>
    <dbReference type="NCBI Taxonomy" id="2981993"/>
    <lineage>
        <taxon>Bacteria</taxon>
        <taxon>Pseudomonadati</taxon>
        <taxon>Bacteroidota</taxon>
        <taxon>Saprospiria</taxon>
        <taxon>Saprospirales</taxon>
        <taxon>Saprospiraceae</taxon>
        <taxon>Candidatus Defluviibacterium</taxon>
    </lineage>
</organism>
<gene>
    <name evidence="3" type="ORF">IPO85_12705</name>
</gene>
<protein>
    <submittedName>
        <fullName evidence="3">LytTR family transcriptional regulator</fullName>
    </submittedName>
</protein>
<evidence type="ECO:0000313" key="4">
    <source>
        <dbReference type="Proteomes" id="UP000808349"/>
    </source>
</evidence>
<dbReference type="SMART" id="SM00850">
    <property type="entry name" value="LytTR"/>
    <property type="match status" value="1"/>
</dbReference>
<dbReference type="Pfam" id="PF04397">
    <property type="entry name" value="LytTR"/>
    <property type="match status" value="1"/>
</dbReference>
<dbReference type="PANTHER" id="PTHR37299">
    <property type="entry name" value="TRANSCRIPTIONAL REGULATOR-RELATED"/>
    <property type="match status" value="1"/>
</dbReference>
<feature type="transmembrane region" description="Helical" evidence="1">
    <location>
        <begin position="82"/>
        <end position="106"/>
    </location>
</feature>
<dbReference type="InterPro" id="IPR046947">
    <property type="entry name" value="LytR-like"/>
</dbReference>
<dbReference type="GO" id="GO:0003677">
    <property type="term" value="F:DNA binding"/>
    <property type="evidence" value="ECO:0007669"/>
    <property type="project" value="InterPro"/>
</dbReference>
<sequence>MNNLLIPKFNTLDRRVAYVLLQMVLVFIVLTMTQDFLRSDLKDTAYYFSESLIFSSFWWLFAPLLFLQYVVVNYNKSKRIGFQLAVIIMPIFMHLLAYPLLVWMLSKMFYYHTYSIQQTLRYAISEYVYLLVLLYAIPVLVFQFFTNKTHPNETVSESQKESASTQYINTLIVSEGNKKHHIAVDEILYCSANPPYITLHLDGKKYLHTETLKSISFRLNPNQFVRIHKSTIVNIDRVVSYTTRLNGDYDLTLKNNVQLRLSRNYATDFKNQLNKTHQLTTK</sequence>
<dbReference type="PROSITE" id="PS50930">
    <property type="entry name" value="HTH_LYTTR"/>
    <property type="match status" value="1"/>
</dbReference>
<keyword evidence="1" id="KW-1133">Transmembrane helix</keyword>
<keyword evidence="1" id="KW-0812">Transmembrane</keyword>